<dbReference type="EMBL" id="FTMD01000014">
    <property type="protein sequence ID" value="SIR37136.1"/>
    <property type="molecule type" value="Genomic_DNA"/>
</dbReference>
<dbReference type="AlphaFoldDB" id="A0A1N7ADK3"/>
<organism evidence="1 2">
    <name type="scientific">Aromatoleum tolulyticum</name>
    <dbReference type="NCBI Taxonomy" id="34027"/>
    <lineage>
        <taxon>Bacteria</taxon>
        <taxon>Pseudomonadati</taxon>
        <taxon>Pseudomonadota</taxon>
        <taxon>Betaproteobacteria</taxon>
        <taxon>Rhodocyclales</taxon>
        <taxon>Rhodocyclaceae</taxon>
        <taxon>Aromatoleum</taxon>
    </lineage>
</organism>
<proteinExistence type="predicted"/>
<sequence>MLGLCIRGGMNLNLFLQVVSGCEVIISSLNVFRFVENLRAEMSLILGVVQ</sequence>
<evidence type="ECO:0000313" key="1">
    <source>
        <dbReference type="EMBL" id="SIR37136.1"/>
    </source>
</evidence>
<keyword evidence="2" id="KW-1185">Reference proteome</keyword>
<protein>
    <submittedName>
        <fullName evidence="1">Uncharacterized protein</fullName>
    </submittedName>
</protein>
<accession>A0A1N7ADK3</accession>
<gene>
    <name evidence="1" type="ORF">SAMN05421829_1142</name>
</gene>
<name>A0A1N7ADK3_9RHOO</name>
<reference evidence="2" key="1">
    <citation type="submission" date="2017-01" db="EMBL/GenBank/DDBJ databases">
        <authorList>
            <person name="Varghese N."/>
            <person name="Submissions S."/>
        </authorList>
    </citation>
    <scope>NUCLEOTIDE SEQUENCE [LARGE SCALE GENOMIC DNA]</scope>
    <source>
        <strain evidence="2">ATCC 51758</strain>
    </source>
</reference>
<evidence type="ECO:0000313" key="2">
    <source>
        <dbReference type="Proteomes" id="UP000186819"/>
    </source>
</evidence>
<dbReference type="PROSITE" id="PS51257">
    <property type="entry name" value="PROKAR_LIPOPROTEIN"/>
    <property type="match status" value="1"/>
</dbReference>
<dbReference type="Proteomes" id="UP000186819">
    <property type="component" value="Unassembled WGS sequence"/>
</dbReference>